<feature type="region of interest" description="Disordered" evidence="7">
    <location>
        <begin position="230"/>
        <end position="256"/>
    </location>
</feature>
<sequence length="1049" mass="103397">MASSVQPEEVYLSVLVHFFVHPPPAESLRNQDKRSVSRQLAVFLLKELKEPDSAVFPTLRQLCAKLQQGLGELGSGIVGCLEVTLRNIRTPHDLYKLFEILGKLLIRSSDPRAQNLQGNAVAGLDPLSPLGLFLRRVRVRFLSMSFEAAAQLHTAIASDVMAAAAAAAAAAGGGGDPGAAAAAAGARADGGALRDRPGLEAFVASLLRRINQQGPGLPQSALDEVLAPLEAGAAGPGPGSEAAAAGGGGGGREGEERLPLARMVRLQSALRHRDYTAALDLLHSYYNTMGTGGAAGRTRNTAGLLSLSALQAGLGHTSEALQALNEAMRLAQQAGDGAALLQALAMLCSLLASTAPGAPGLPPHGPAALRSGAAHHVQLLRMLRRCGERGRELGQPALVAFAALATARFALQHDVEPSDSGLHAPPGSLTASAPVPAAVGGGAAPAASAPSAQDAWGSGAGAGSSSSGSEMRPAPLMVATAVRDTLSLATAAALSAAAPAAPPPPPPADGAIPARAAAAAAADLYPSPALFDRSLPRGAAAAAADAVQEMAGAAHLLQSAAWGVHGHSSLERVHSLMYLTACSDPRLGGGAAGRFEDRGAACAQLLAAAARRGPAAAAAAARACLGYLSLPWWADAGAGAAADGAGNATATVAAQEAEEEREGGGGLALWGGTALAAAWLCAQHDKALAAGDLAAAAALTGQLAGLADPQPHRDVDIRLEAARRGCLNLLAAGNTAAAHEAAMDLFARCADAGLQAPALRALLLLADVHLAAGDPYGALPHVLACLLPAQPGGLNAAAGAGAAAAAAAGTGGAGLAGAAAGGAGGAAGGGRSHDLLAAEALVLLCRVWHELSDGQQLLELLVLLQDALPLILAHGSSLLQARAQLTLAEMVLASCGGANGTANGTDAESTEAAARDAGGGGGGEALAHCYSQLQRLLGGAMQAATEAEDYRLGALAAALLAWLHHSQGAEAAREAAAAAHEQLLARQDAAEAAAGAEGRPLWTASVVGPEAAGGWGAGGVGPSSGVGLAAAMLGAGAGAGIGAARGAVC</sequence>
<dbReference type="Pfam" id="PF12862">
    <property type="entry name" value="ANAPC5"/>
    <property type="match status" value="1"/>
</dbReference>
<feature type="domain" description="Anaphase-promoting complex subunit 5" evidence="8">
    <location>
        <begin position="263"/>
        <end position="352"/>
    </location>
</feature>
<dbReference type="GO" id="GO:0005680">
    <property type="term" value="C:anaphase-promoting complex"/>
    <property type="evidence" value="ECO:0007669"/>
    <property type="project" value="InterPro"/>
</dbReference>
<keyword evidence="3" id="KW-0132">Cell division</keyword>
<dbReference type="PANTHER" id="PTHR12830:SF9">
    <property type="entry name" value="ANAPHASE-PROMOTING COMPLEX SUBUNIT 5"/>
    <property type="match status" value="1"/>
</dbReference>
<name>A0A836B634_9CHLO</name>
<dbReference type="GO" id="GO:0051301">
    <property type="term" value="P:cell division"/>
    <property type="evidence" value="ECO:0007669"/>
    <property type="project" value="UniProtKB-KW"/>
</dbReference>
<dbReference type="AlphaFoldDB" id="A0A836B634"/>
<reference evidence="9" key="1">
    <citation type="journal article" date="2020" name="bioRxiv">
        <title>Comparative genomics of Chlamydomonas.</title>
        <authorList>
            <person name="Craig R.J."/>
            <person name="Hasan A.R."/>
            <person name="Ness R.W."/>
            <person name="Keightley P.D."/>
        </authorList>
    </citation>
    <scope>NUCLEOTIDE SEQUENCE</scope>
    <source>
        <strain evidence="9">CCAP 11/173</strain>
    </source>
</reference>
<gene>
    <name evidence="9" type="ORF">HYH02_006513</name>
</gene>
<organism evidence="9 10">
    <name type="scientific">Chlamydomonas schloesseri</name>
    <dbReference type="NCBI Taxonomy" id="2026947"/>
    <lineage>
        <taxon>Eukaryota</taxon>
        <taxon>Viridiplantae</taxon>
        <taxon>Chlorophyta</taxon>
        <taxon>core chlorophytes</taxon>
        <taxon>Chlorophyceae</taxon>
        <taxon>CS clade</taxon>
        <taxon>Chlamydomonadales</taxon>
        <taxon>Chlamydomonadaceae</taxon>
        <taxon>Chlamydomonas</taxon>
    </lineage>
</organism>
<evidence type="ECO:0000256" key="6">
    <source>
        <dbReference type="ARBA" id="ARBA00023306"/>
    </source>
</evidence>
<evidence type="ECO:0000256" key="5">
    <source>
        <dbReference type="ARBA" id="ARBA00022786"/>
    </source>
</evidence>
<evidence type="ECO:0000259" key="8">
    <source>
        <dbReference type="Pfam" id="PF12862"/>
    </source>
</evidence>
<dbReference type="GO" id="GO:0031145">
    <property type="term" value="P:anaphase-promoting complex-dependent catabolic process"/>
    <property type="evidence" value="ECO:0007669"/>
    <property type="project" value="TreeGrafter"/>
</dbReference>
<comment type="similarity">
    <text evidence="1">Belongs to the APC5 family.</text>
</comment>
<dbReference type="GO" id="GO:0045842">
    <property type="term" value="P:positive regulation of mitotic metaphase/anaphase transition"/>
    <property type="evidence" value="ECO:0007669"/>
    <property type="project" value="TreeGrafter"/>
</dbReference>
<dbReference type="InterPro" id="IPR026000">
    <property type="entry name" value="Apc5_dom"/>
</dbReference>
<feature type="compositionally biased region" description="Low complexity" evidence="7">
    <location>
        <begin position="230"/>
        <end position="244"/>
    </location>
</feature>
<evidence type="ECO:0000256" key="2">
    <source>
        <dbReference type="ARBA" id="ARBA00016066"/>
    </source>
</evidence>
<dbReference type="OrthoDB" id="547818at2759"/>
<dbReference type="EMBL" id="JAEHOD010000017">
    <property type="protein sequence ID" value="KAG2448625.1"/>
    <property type="molecule type" value="Genomic_DNA"/>
</dbReference>
<evidence type="ECO:0000313" key="9">
    <source>
        <dbReference type="EMBL" id="KAG2448625.1"/>
    </source>
</evidence>
<evidence type="ECO:0000256" key="1">
    <source>
        <dbReference type="ARBA" id="ARBA00007450"/>
    </source>
</evidence>
<keyword evidence="4" id="KW-0498">Mitosis</keyword>
<keyword evidence="5" id="KW-0833">Ubl conjugation pathway</keyword>
<dbReference type="PANTHER" id="PTHR12830">
    <property type="entry name" value="ANAPHASE-PROMOTING COMPLEX SUBUNIT 5"/>
    <property type="match status" value="1"/>
</dbReference>
<keyword evidence="6" id="KW-0131">Cell cycle</keyword>
<proteinExistence type="inferred from homology"/>
<evidence type="ECO:0000313" key="10">
    <source>
        <dbReference type="Proteomes" id="UP000613740"/>
    </source>
</evidence>
<feature type="region of interest" description="Disordered" evidence="7">
    <location>
        <begin position="416"/>
        <end position="472"/>
    </location>
</feature>
<evidence type="ECO:0000256" key="7">
    <source>
        <dbReference type="SAM" id="MobiDB-lite"/>
    </source>
</evidence>
<dbReference type="Proteomes" id="UP000613740">
    <property type="component" value="Unassembled WGS sequence"/>
</dbReference>
<accession>A0A836B634</accession>
<feature type="compositionally biased region" description="Low complexity" evidence="7">
    <location>
        <begin position="431"/>
        <end position="452"/>
    </location>
</feature>
<keyword evidence="10" id="KW-1185">Reference proteome</keyword>
<dbReference type="InterPro" id="IPR037679">
    <property type="entry name" value="Apc5"/>
</dbReference>
<evidence type="ECO:0000256" key="3">
    <source>
        <dbReference type="ARBA" id="ARBA00022618"/>
    </source>
</evidence>
<comment type="caution">
    <text evidence="9">The sequence shown here is derived from an EMBL/GenBank/DDBJ whole genome shotgun (WGS) entry which is preliminary data.</text>
</comment>
<protein>
    <recommendedName>
        <fullName evidence="2">Anaphase-promoting complex subunit 5</fullName>
    </recommendedName>
</protein>
<evidence type="ECO:0000256" key="4">
    <source>
        <dbReference type="ARBA" id="ARBA00022776"/>
    </source>
</evidence>
<dbReference type="GO" id="GO:0070979">
    <property type="term" value="P:protein K11-linked ubiquitination"/>
    <property type="evidence" value="ECO:0007669"/>
    <property type="project" value="TreeGrafter"/>
</dbReference>